<feature type="region of interest" description="Disordered" evidence="9">
    <location>
        <begin position="333"/>
        <end position="391"/>
    </location>
</feature>
<dbReference type="InterPro" id="IPR035969">
    <property type="entry name" value="Rab-GAP_TBC_sf"/>
</dbReference>
<dbReference type="InterPro" id="IPR000195">
    <property type="entry name" value="Rab-GAP-TBC_dom"/>
</dbReference>
<evidence type="ECO:0000259" key="10">
    <source>
        <dbReference type="PROSITE" id="PS50086"/>
    </source>
</evidence>
<dbReference type="SMART" id="SM00164">
    <property type="entry name" value="TBC"/>
    <property type="match status" value="1"/>
</dbReference>
<comment type="subcellular location">
    <subcellularLocation>
        <location evidence="1">Nucleus</location>
        <location evidence="1">Nucleolus</location>
    </subcellularLocation>
</comment>
<dbReference type="GO" id="GO:0005730">
    <property type="term" value="C:nucleolus"/>
    <property type="evidence" value="ECO:0007669"/>
    <property type="project" value="UniProtKB-SubCell"/>
</dbReference>
<feature type="region of interest" description="Disordered" evidence="9">
    <location>
        <begin position="835"/>
        <end position="857"/>
    </location>
</feature>
<dbReference type="PANTHER" id="PTHR14428">
    <property type="entry name" value="NUCLEOLAR COMPLEX PROTEIN 3"/>
    <property type="match status" value="1"/>
</dbReference>
<organism evidence="11 12">
    <name type="scientific">Electrophorus voltai</name>
    <dbReference type="NCBI Taxonomy" id="2609070"/>
    <lineage>
        <taxon>Eukaryota</taxon>
        <taxon>Metazoa</taxon>
        <taxon>Chordata</taxon>
        <taxon>Craniata</taxon>
        <taxon>Vertebrata</taxon>
        <taxon>Euteleostomi</taxon>
        <taxon>Actinopterygii</taxon>
        <taxon>Neopterygii</taxon>
        <taxon>Teleostei</taxon>
        <taxon>Ostariophysi</taxon>
        <taxon>Gymnotiformes</taxon>
        <taxon>Gymnotoidei</taxon>
        <taxon>Gymnotidae</taxon>
        <taxon>Electrophorus</taxon>
    </lineage>
</organism>
<dbReference type="GO" id="GO:0019899">
    <property type="term" value="F:enzyme binding"/>
    <property type="evidence" value="ECO:0007669"/>
    <property type="project" value="UniProtKB-ARBA"/>
</dbReference>
<feature type="region of interest" description="Disordered" evidence="9">
    <location>
        <begin position="193"/>
        <end position="225"/>
    </location>
</feature>
<dbReference type="PANTHER" id="PTHR14428:SF5">
    <property type="entry name" value="NUCLEOLAR COMPLEX PROTEIN 3 HOMOLOG"/>
    <property type="match status" value="1"/>
</dbReference>
<evidence type="ECO:0000256" key="5">
    <source>
        <dbReference type="ARBA" id="ARBA00023242"/>
    </source>
</evidence>
<feature type="compositionally biased region" description="Basic and acidic residues" evidence="9">
    <location>
        <begin position="351"/>
        <end position="371"/>
    </location>
</feature>
<feature type="region of interest" description="Disordered" evidence="9">
    <location>
        <begin position="246"/>
        <end position="273"/>
    </location>
</feature>
<evidence type="ECO:0000256" key="4">
    <source>
        <dbReference type="ARBA" id="ARBA00023054"/>
    </source>
</evidence>
<protein>
    <recommendedName>
        <fullName evidence="3">Nucleolar complex protein 3 homolog</fullName>
    </recommendedName>
    <alternativeName>
        <fullName evidence="7">NOC3-like protein</fullName>
    </alternativeName>
    <alternativeName>
        <fullName evidence="6">Nucleolar complex-associated protein 3-like protein</fullName>
    </alternativeName>
</protein>
<evidence type="ECO:0000313" key="11">
    <source>
        <dbReference type="EMBL" id="KAK1793871.1"/>
    </source>
</evidence>
<feature type="coiled-coil region" evidence="8">
    <location>
        <begin position="1245"/>
        <end position="1281"/>
    </location>
</feature>
<evidence type="ECO:0000313" key="12">
    <source>
        <dbReference type="Proteomes" id="UP001239994"/>
    </source>
</evidence>
<keyword evidence="5" id="KW-0539">Nucleus</keyword>
<dbReference type="FunFam" id="1.10.472.80:FF:000006">
    <property type="entry name" value="TBC1 domain family member 14"/>
    <property type="match status" value="1"/>
</dbReference>
<sequence length="1556" mass="175994">MLPCHISLANLPRDRGGHAILDGFTESQRKLMVESAAGDRGAEEGRPPYADVPEKREDMDELHPQAASPHKTRHGSTGKERWHDRAVLRPSTEDPCEEARPDCPSQASVTKLPNGNVNCFSTCDESTSPLCCSSRKYSRAVVNGELFSDSDGAAQCVDALSAVPSTSSVSCTSDAQPVQTTSDVGVAIQQQDKDEIRTSSSVHGSHPLLYSPAQREASSGGQESGIASIDCSAQADLTPRPHFFWSLSQSPSLGSDPTPLSPEGQECCSDPHGQHDLTFMDVSLISRNTYEINRRQSAPDNIPGVLSVAVPDLALGQKKNGLSEIFGRGLFSRRQREAHSAPGWKLFGKVPPRESTPKDSRTIQQEYEAKTSKAGHSPPQPTSGRRKNLQFEPLSTTALILEERPANLPAKPEEEAQRHRQEYNEMVAEAKKRELKEAQKKKQQMKERFRQEESIASAMVVWNTEILPNWDSMRSTRKVKDLWWQGLPPNVRGRVWSLAIGNDLNITAELYEIFLSRAKERWKTFREVGCEAEAEETPQSEGRNVTGHGVAMFTTDSGASMADRESSLDLIKLDISRTFPSLYIFQKPGCVLAVEVCGYSLSPPFPFCLCSRVGHTMTSSTVCLELTPVTDPMLDMWVQGMSFIAAVLILNLEEADAFIAFANLLNKPCQMAFFRVDHELMLKYFAAFEVFFEENLPRLFSHFKSSGLTPDLYLIDWIFTLYSKSLPLDVACRVWDVFCRDGEEFLFRTGLGMLRLYEDTLLCMDFIHVAQFLTRLPDDVSAERLFASIACTQMTSGNRKWSQASKRQRKKKPSFHKLLKTSNVKLENKVKNRQFKHQATAKKQRKEQRKLRQAISDVSHQTLKPLERYKKKPEDEEEFLETLPTDMMEEGDLEQIRAMAQKASFITRELSSCAPVHVKKRKSDQPVEKYEKIPRKMQQEEQTELIHLLPIKDKSGLIPQTMEKPVMQKVDDDEEEEEVKDEDESEREVAQSFLSLTPEEQLELRSQKLTEKKLCIAALGSAILAEPHSSIKKLKELRAMLMESDPCVAVTVRKLVMVSLLEIFKDIVPAYRIRPLTEAEKATKVKKETQQLREFEEGLVSQYKFYLENLEQTIKDWKQKKLKSSQAVSLASYRSLAEVAIRCMCEMLVALPHFNFHNNIVFVVVGLMTEPAKKASHIISRKLLKQDKLGQASLATVRVISGLVKSKNYNIRPEVLKTLLCLRIKEVEVKKDTEDLVPKQKLMSFKEKKKNLSRMQRKWKKAEEKLQKELLEADASESKEKKLKLHTETLNIVFLIYFRILKKAQKSNLLPSVLEGLAKFAHLINLEFFDDLLTVLHNLITSGDLSYRESLHCILTAFHILSGQGDVLNIDPLKFYVHLYKTLLTLHAGAANEDTAIALQCLDVMLTKRRKQITLHRALAFLKRLSMLSLHVMPDSCVGILATNRMLVHTFPKCDILLDNDMQGSGVYLPELDEPEYCNPQNTCLWELHTLKRHYHPMVRKYATHLLCGAPSEGSGALDMGLSRRTPGQLFEDYSVKDMTFNPPVAGPPSKKKRNI</sequence>
<dbReference type="Pfam" id="PF07540">
    <property type="entry name" value="NOC3p"/>
    <property type="match status" value="1"/>
</dbReference>
<dbReference type="FunFam" id="1.10.10.750:FF:000005">
    <property type="entry name" value="TBC1 domain family member 14"/>
    <property type="match status" value="1"/>
</dbReference>
<evidence type="ECO:0000256" key="7">
    <source>
        <dbReference type="ARBA" id="ARBA00032937"/>
    </source>
</evidence>
<feature type="coiled-coil region" evidence="8">
    <location>
        <begin position="1100"/>
        <end position="1127"/>
    </location>
</feature>
<feature type="compositionally biased region" description="Polar residues" evidence="9">
    <location>
        <begin position="246"/>
        <end position="255"/>
    </location>
</feature>
<proteinExistence type="inferred from homology"/>
<dbReference type="Pfam" id="PF03914">
    <property type="entry name" value="CBF"/>
    <property type="match status" value="1"/>
</dbReference>
<dbReference type="Gene3D" id="1.10.472.80">
    <property type="entry name" value="Ypt/Rab-GAP domain of gyp1p, domain 3"/>
    <property type="match status" value="1"/>
</dbReference>
<dbReference type="GO" id="GO:0005773">
    <property type="term" value="C:vacuole"/>
    <property type="evidence" value="ECO:0007669"/>
    <property type="project" value="UniProtKB-ARBA"/>
</dbReference>
<keyword evidence="4 8" id="KW-0175">Coiled coil</keyword>
<keyword evidence="12" id="KW-1185">Reference proteome</keyword>
<evidence type="ECO:0000256" key="8">
    <source>
        <dbReference type="SAM" id="Coils"/>
    </source>
</evidence>
<feature type="compositionally biased region" description="Basic and acidic residues" evidence="9">
    <location>
        <begin position="40"/>
        <end position="63"/>
    </location>
</feature>
<evidence type="ECO:0000256" key="2">
    <source>
        <dbReference type="ARBA" id="ARBA00007797"/>
    </source>
</evidence>
<feature type="compositionally biased region" description="Acidic residues" evidence="9">
    <location>
        <begin position="971"/>
        <end position="986"/>
    </location>
</feature>
<gene>
    <name evidence="11" type="ORF">P4O66_010696</name>
</gene>
<feature type="region of interest" description="Disordered" evidence="9">
    <location>
        <begin position="33"/>
        <end position="83"/>
    </location>
</feature>
<feature type="domain" description="Rab-GAP TBC" evidence="10">
    <location>
        <begin position="486"/>
        <end position="742"/>
    </location>
</feature>
<dbReference type="GO" id="GO:0016192">
    <property type="term" value="P:vesicle-mediated transport"/>
    <property type="evidence" value="ECO:0007669"/>
    <property type="project" value="UniProtKB-ARBA"/>
</dbReference>
<dbReference type="InterPro" id="IPR005612">
    <property type="entry name" value="CCAAT-binding_factor"/>
</dbReference>
<evidence type="ECO:0000256" key="3">
    <source>
        <dbReference type="ARBA" id="ARBA00015430"/>
    </source>
</evidence>
<evidence type="ECO:0000256" key="9">
    <source>
        <dbReference type="SAM" id="MobiDB-lite"/>
    </source>
</evidence>
<accession>A0AAD8Z9G0</accession>
<evidence type="ECO:0000256" key="6">
    <source>
        <dbReference type="ARBA" id="ARBA00032701"/>
    </source>
</evidence>
<name>A0AAD8Z9G0_9TELE</name>
<dbReference type="Proteomes" id="UP001239994">
    <property type="component" value="Unassembled WGS sequence"/>
</dbReference>
<evidence type="ECO:0000256" key="1">
    <source>
        <dbReference type="ARBA" id="ARBA00004604"/>
    </source>
</evidence>
<dbReference type="PROSITE" id="PS50086">
    <property type="entry name" value="TBC_RABGAP"/>
    <property type="match status" value="1"/>
</dbReference>
<comment type="similarity">
    <text evidence="2">Belongs to the CBF/MAK21 family.</text>
</comment>
<dbReference type="Gene3D" id="1.10.10.750">
    <property type="entry name" value="Ypt/Rab-GAP domain of gyp1p, domain 1"/>
    <property type="match status" value="1"/>
</dbReference>
<dbReference type="SUPFAM" id="SSF47923">
    <property type="entry name" value="Ypt/Rab-GAP domain of gyp1p"/>
    <property type="match status" value="2"/>
</dbReference>
<dbReference type="InterPro" id="IPR011501">
    <property type="entry name" value="Noc3_N"/>
</dbReference>
<feature type="region of interest" description="Disordered" evidence="9">
    <location>
        <begin position="967"/>
        <end position="986"/>
    </location>
</feature>
<dbReference type="Pfam" id="PF00566">
    <property type="entry name" value="RabGAP-TBC"/>
    <property type="match status" value="1"/>
</dbReference>
<dbReference type="GO" id="GO:0003682">
    <property type="term" value="F:chromatin binding"/>
    <property type="evidence" value="ECO:0007669"/>
    <property type="project" value="TreeGrafter"/>
</dbReference>
<dbReference type="GO" id="GO:0006270">
    <property type="term" value="P:DNA replication initiation"/>
    <property type="evidence" value="ECO:0007669"/>
    <property type="project" value="TreeGrafter"/>
</dbReference>
<dbReference type="GO" id="GO:0031410">
    <property type="term" value="C:cytoplasmic vesicle"/>
    <property type="evidence" value="ECO:0007669"/>
    <property type="project" value="UniProtKB-ARBA"/>
</dbReference>
<dbReference type="Gene3D" id="1.10.8.270">
    <property type="entry name" value="putative rabgap domain of human tbc1 domain family member 14 like domains"/>
    <property type="match status" value="1"/>
</dbReference>
<comment type="caution">
    <text evidence="11">The sequence shown here is derived from an EMBL/GenBank/DDBJ whole genome shotgun (WGS) entry which is preliminary data.</text>
</comment>
<feature type="compositionally biased region" description="Basic residues" evidence="9">
    <location>
        <begin position="835"/>
        <end position="852"/>
    </location>
</feature>
<dbReference type="EMBL" id="JAROKS010000017">
    <property type="protein sequence ID" value="KAK1793871.1"/>
    <property type="molecule type" value="Genomic_DNA"/>
</dbReference>
<reference evidence="11" key="1">
    <citation type="submission" date="2023-03" db="EMBL/GenBank/DDBJ databases">
        <title>Electrophorus voltai genome.</title>
        <authorList>
            <person name="Bian C."/>
        </authorList>
    </citation>
    <scope>NUCLEOTIDE SEQUENCE</scope>
    <source>
        <strain evidence="11">CB-2022</strain>
        <tissue evidence="11">Muscle</tissue>
    </source>
</reference>
<dbReference type="InterPro" id="IPR016903">
    <property type="entry name" value="Nucleolar_cplx-assoc_3"/>
</dbReference>
<feature type="coiled-coil region" evidence="8">
    <location>
        <begin position="413"/>
        <end position="455"/>
    </location>
</feature>